<comment type="caution">
    <text evidence="4">The sequence shown here is derived from an EMBL/GenBank/DDBJ whole genome shotgun (WGS) entry which is preliminary data.</text>
</comment>
<dbReference type="PROSITE" id="PS00233">
    <property type="entry name" value="CHIT_BIND_RR_1"/>
    <property type="match status" value="1"/>
</dbReference>
<dbReference type="Proteomes" id="UP000708208">
    <property type="component" value="Unassembled WGS sequence"/>
</dbReference>
<keyword evidence="1 2" id="KW-0193">Cuticle</keyword>
<evidence type="ECO:0000256" key="3">
    <source>
        <dbReference type="SAM" id="SignalP"/>
    </source>
</evidence>
<evidence type="ECO:0000313" key="4">
    <source>
        <dbReference type="EMBL" id="CAG7734183.1"/>
    </source>
</evidence>
<accession>A0A8J2K6S0</accession>
<dbReference type="PANTHER" id="PTHR12236">
    <property type="entry name" value="STRUCTURAL CONTITUENT OF CUTICLE"/>
    <property type="match status" value="1"/>
</dbReference>
<feature type="signal peptide" evidence="3">
    <location>
        <begin position="1"/>
        <end position="23"/>
    </location>
</feature>
<sequence length="291" mass="32378">MKPFSFTSVLFATVFATVSLTSTFPQQQDQDVFRAFSPGQYAHDGQPVLRTAPRLVAIRQGTPVLRAVPGGTLKRVRVAHAPLASNYAVEPQLTAAPQQAYYVQRQPAAVAKQAHVVKPAARPVYQSQEEPEEYAPDPNPQYNFSFDVKDDDLTNYQNRQEERDGGVIKGSYSVVDPDGYVRTVTYTADPKNGFQAKVVREPTDVKVKFPVPTQAPEEQQQLYRAAKPSPVRAQQISQYPAHQQQYQTQQPQAVYSHPAYTQAQPTYVVRRIPGGAASVNQPRVVKVLRAQ</sequence>
<feature type="chain" id="PRO_5035271071" description="Cuticle protein" evidence="3">
    <location>
        <begin position="24"/>
        <end position="291"/>
    </location>
</feature>
<evidence type="ECO:0008006" key="6">
    <source>
        <dbReference type="Google" id="ProtNLM"/>
    </source>
</evidence>
<gene>
    <name evidence="4" type="ORF">AFUS01_LOCUS22586</name>
</gene>
<evidence type="ECO:0000256" key="1">
    <source>
        <dbReference type="ARBA" id="ARBA00022460"/>
    </source>
</evidence>
<dbReference type="PANTHER" id="PTHR12236:SF18">
    <property type="entry name" value="CUTICULAR PROTEIN 66D"/>
    <property type="match status" value="1"/>
</dbReference>
<dbReference type="InterPro" id="IPR000618">
    <property type="entry name" value="Insect_cuticle"/>
</dbReference>
<keyword evidence="5" id="KW-1185">Reference proteome</keyword>
<dbReference type="Pfam" id="PF00379">
    <property type="entry name" value="Chitin_bind_4"/>
    <property type="match status" value="1"/>
</dbReference>
<dbReference type="GO" id="GO:0031012">
    <property type="term" value="C:extracellular matrix"/>
    <property type="evidence" value="ECO:0007669"/>
    <property type="project" value="TreeGrafter"/>
</dbReference>
<dbReference type="OrthoDB" id="8194276at2759"/>
<name>A0A8J2K6S0_9HEXA</name>
<dbReference type="EMBL" id="CAJVCH010264581">
    <property type="protein sequence ID" value="CAG7734183.1"/>
    <property type="molecule type" value="Genomic_DNA"/>
</dbReference>
<dbReference type="InterPro" id="IPR031311">
    <property type="entry name" value="CHIT_BIND_RR_consensus"/>
</dbReference>
<evidence type="ECO:0000313" key="5">
    <source>
        <dbReference type="Proteomes" id="UP000708208"/>
    </source>
</evidence>
<organism evidence="4 5">
    <name type="scientific">Allacma fusca</name>
    <dbReference type="NCBI Taxonomy" id="39272"/>
    <lineage>
        <taxon>Eukaryota</taxon>
        <taxon>Metazoa</taxon>
        <taxon>Ecdysozoa</taxon>
        <taxon>Arthropoda</taxon>
        <taxon>Hexapoda</taxon>
        <taxon>Collembola</taxon>
        <taxon>Symphypleona</taxon>
        <taxon>Sminthuridae</taxon>
        <taxon>Allacma</taxon>
    </lineage>
</organism>
<dbReference type="InterPro" id="IPR051217">
    <property type="entry name" value="Insect_Cuticle_Struc_Prot"/>
</dbReference>
<reference evidence="4" key="1">
    <citation type="submission" date="2021-06" db="EMBL/GenBank/DDBJ databases">
        <authorList>
            <person name="Hodson N. C."/>
            <person name="Mongue J. A."/>
            <person name="Jaron S. K."/>
        </authorList>
    </citation>
    <scope>NUCLEOTIDE SEQUENCE</scope>
</reference>
<dbReference type="AlphaFoldDB" id="A0A8J2K6S0"/>
<proteinExistence type="predicted"/>
<dbReference type="PROSITE" id="PS51155">
    <property type="entry name" value="CHIT_BIND_RR_2"/>
    <property type="match status" value="1"/>
</dbReference>
<dbReference type="GO" id="GO:0005615">
    <property type="term" value="C:extracellular space"/>
    <property type="evidence" value="ECO:0007669"/>
    <property type="project" value="TreeGrafter"/>
</dbReference>
<dbReference type="GO" id="GO:0042302">
    <property type="term" value="F:structural constituent of cuticle"/>
    <property type="evidence" value="ECO:0007669"/>
    <property type="project" value="UniProtKB-UniRule"/>
</dbReference>
<protein>
    <recommendedName>
        <fullName evidence="6">Cuticle protein</fullName>
    </recommendedName>
</protein>
<evidence type="ECO:0000256" key="2">
    <source>
        <dbReference type="PROSITE-ProRule" id="PRU00497"/>
    </source>
</evidence>
<keyword evidence="3" id="KW-0732">Signal</keyword>